<keyword evidence="4" id="KW-0479">Metal-binding</keyword>
<dbReference type="Pfam" id="PF13186">
    <property type="entry name" value="SPASM"/>
    <property type="match status" value="1"/>
</dbReference>
<dbReference type="PATRIC" id="fig|1838285.3.peg.1740"/>
<evidence type="ECO:0000256" key="6">
    <source>
        <dbReference type="ARBA" id="ARBA00023014"/>
    </source>
</evidence>
<dbReference type="GO" id="GO:0046872">
    <property type="term" value="F:metal ion binding"/>
    <property type="evidence" value="ECO:0007669"/>
    <property type="project" value="UniProtKB-KW"/>
</dbReference>
<dbReference type="SUPFAM" id="SSF102114">
    <property type="entry name" value="Radical SAM enzymes"/>
    <property type="match status" value="1"/>
</dbReference>
<dbReference type="AlphaFoldDB" id="A0A1F2P798"/>
<dbReference type="PANTHER" id="PTHR11228:SF7">
    <property type="entry name" value="PQQA PEPTIDE CYCLASE"/>
    <property type="match status" value="1"/>
</dbReference>
<dbReference type="InterPro" id="IPR006638">
    <property type="entry name" value="Elp3/MiaA/NifB-like_rSAM"/>
</dbReference>
<dbReference type="SMART" id="SM00729">
    <property type="entry name" value="Elp3"/>
    <property type="match status" value="1"/>
</dbReference>
<dbReference type="InterPro" id="IPR050377">
    <property type="entry name" value="Radical_SAM_PqqE_MftC-like"/>
</dbReference>
<comment type="cofactor">
    <cofactor evidence="1">
        <name>[4Fe-4S] cluster</name>
        <dbReference type="ChEBI" id="CHEBI:49883"/>
    </cofactor>
</comment>
<evidence type="ECO:0000256" key="5">
    <source>
        <dbReference type="ARBA" id="ARBA00023004"/>
    </source>
</evidence>
<feature type="domain" description="Radical SAM core" evidence="7">
    <location>
        <begin position="16"/>
        <end position="230"/>
    </location>
</feature>
<dbReference type="GO" id="GO:0051539">
    <property type="term" value="F:4 iron, 4 sulfur cluster binding"/>
    <property type="evidence" value="ECO:0007669"/>
    <property type="project" value="UniProtKB-KW"/>
</dbReference>
<dbReference type="STRING" id="1838285.SCAL_001713"/>
<dbReference type="InterPro" id="IPR058240">
    <property type="entry name" value="rSAM_sf"/>
</dbReference>
<evidence type="ECO:0000256" key="2">
    <source>
        <dbReference type="ARBA" id="ARBA00022485"/>
    </source>
</evidence>
<evidence type="ECO:0000313" key="8">
    <source>
        <dbReference type="EMBL" id="OFV67179.1"/>
    </source>
</evidence>
<dbReference type="Pfam" id="PF04055">
    <property type="entry name" value="Radical_SAM"/>
    <property type="match status" value="1"/>
</dbReference>
<dbReference type="PROSITE" id="PS51918">
    <property type="entry name" value="RADICAL_SAM"/>
    <property type="match status" value="1"/>
</dbReference>
<dbReference type="InterPro" id="IPR023885">
    <property type="entry name" value="4Fe4S-binding_SPASM_dom"/>
</dbReference>
<dbReference type="PANTHER" id="PTHR11228">
    <property type="entry name" value="RADICAL SAM DOMAIN PROTEIN"/>
    <property type="match status" value="1"/>
</dbReference>
<evidence type="ECO:0000256" key="3">
    <source>
        <dbReference type="ARBA" id="ARBA00022691"/>
    </source>
</evidence>
<sequence length="345" mass="38534">MIERLFDNDTVGTGCFSYLPAEFVWAVTKRCNLSCLHCSIEESDEGELTTEEGKLLIEDAAALGDVKFALTGGEPLLRKDIYELISYASGFDMQIVMATNATLITREVAEKLVDAGLERFGVSIDGVGDAHDKIRGVKGAFERTMKGLEAAKDAGLSFQFHSMVTAYNLDEIPKIIDLAEELGAYRIYFVYLIPMGKAREIPEACIGVEENKKFFEYIYERQHSSSVWLKPICNPQYWLYLKSKENDSFKMTGCTAGITRFHIFPNGDVAPCAYLPVKAGSLKEKRFGEILETSEVFRKLRNRELNGNCGVCIHRGECGGCRSRAYGFSGDYLGEDPVCGWWEEG</sequence>
<reference evidence="8" key="1">
    <citation type="submission" date="2016-05" db="EMBL/GenBank/DDBJ databases">
        <title>Microbial consortia oxidize butane by reversing methanogenesis.</title>
        <authorList>
            <person name="Laso-Perez R."/>
            <person name="Richter M."/>
            <person name="Wegener G."/>
            <person name="Musat F."/>
        </authorList>
    </citation>
    <scope>NUCLEOTIDE SEQUENCE [LARGE SCALE GENOMIC DNA]</scope>
    <source>
        <strain evidence="8">BOX2</strain>
    </source>
</reference>
<dbReference type="InterPro" id="IPR013785">
    <property type="entry name" value="Aldolase_TIM"/>
</dbReference>
<protein>
    <submittedName>
        <fullName evidence="8">Fe-S oxidoreductase</fullName>
    </submittedName>
</protein>
<keyword evidence="3" id="KW-0949">S-adenosyl-L-methionine</keyword>
<dbReference type="CDD" id="cd01335">
    <property type="entry name" value="Radical_SAM"/>
    <property type="match status" value="1"/>
</dbReference>
<comment type="caution">
    <text evidence="8">The sequence shown here is derived from an EMBL/GenBank/DDBJ whole genome shotgun (WGS) entry which is preliminary data.</text>
</comment>
<organism evidence="8 9">
    <name type="scientific">Candidatus Syntropharchaeum caldarium</name>
    <dbReference type="NCBI Taxonomy" id="1838285"/>
    <lineage>
        <taxon>Archaea</taxon>
        <taxon>Methanobacteriati</taxon>
        <taxon>Methanobacteriota</taxon>
        <taxon>Stenosarchaea group</taxon>
        <taxon>Methanomicrobia</taxon>
        <taxon>Methanosarcinales</taxon>
        <taxon>ANME-2 cluster</taxon>
        <taxon>Candidatus Syntropharchaeum</taxon>
    </lineage>
</organism>
<dbReference type="SFLD" id="SFLDG01067">
    <property type="entry name" value="SPASM/twitch_domain_containing"/>
    <property type="match status" value="1"/>
</dbReference>
<dbReference type="SFLD" id="SFLDS00029">
    <property type="entry name" value="Radical_SAM"/>
    <property type="match status" value="1"/>
</dbReference>
<dbReference type="InterPro" id="IPR017200">
    <property type="entry name" value="PqqE-like"/>
</dbReference>
<dbReference type="EMBL" id="LYOS01000007">
    <property type="protein sequence ID" value="OFV67179.1"/>
    <property type="molecule type" value="Genomic_DNA"/>
</dbReference>
<dbReference type="GO" id="GO:0003824">
    <property type="term" value="F:catalytic activity"/>
    <property type="evidence" value="ECO:0007669"/>
    <property type="project" value="InterPro"/>
</dbReference>
<accession>A0A1F2P798</accession>
<dbReference type="InterPro" id="IPR007197">
    <property type="entry name" value="rSAM"/>
</dbReference>
<keyword evidence="2" id="KW-0004">4Fe-4S</keyword>
<keyword evidence="5" id="KW-0408">Iron</keyword>
<name>A0A1F2P798_9EURY</name>
<gene>
    <name evidence="8" type="ORF">SCAL_001713</name>
</gene>
<dbReference type="Proteomes" id="UP000186940">
    <property type="component" value="Unassembled WGS sequence"/>
</dbReference>
<dbReference type="PIRSF" id="PIRSF037420">
    <property type="entry name" value="PQQ_syn_pqqE"/>
    <property type="match status" value="1"/>
</dbReference>
<keyword evidence="6" id="KW-0411">Iron-sulfur</keyword>
<keyword evidence="9" id="KW-1185">Reference proteome</keyword>
<proteinExistence type="predicted"/>
<dbReference type="Gene3D" id="3.20.20.70">
    <property type="entry name" value="Aldolase class I"/>
    <property type="match status" value="1"/>
</dbReference>
<evidence type="ECO:0000256" key="1">
    <source>
        <dbReference type="ARBA" id="ARBA00001966"/>
    </source>
</evidence>
<dbReference type="CDD" id="cd21123">
    <property type="entry name" value="SPASM_MftC-like"/>
    <property type="match status" value="1"/>
</dbReference>
<evidence type="ECO:0000259" key="7">
    <source>
        <dbReference type="PROSITE" id="PS51918"/>
    </source>
</evidence>
<evidence type="ECO:0000313" key="9">
    <source>
        <dbReference type="Proteomes" id="UP000186940"/>
    </source>
</evidence>
<dbReference type="SFLD" id="SFLDG01386">
    <property type="entry name" value="main_SPASM_domain-containing"/>
    <property type="match status" value="1"/>
</dbReference>
<evidence type="ECO:0000256" key="4">
    <source>
        <dbReference type="ARBA" id="ARBA00022723"/>
    </source>
</evidence>